<feature type="chain" id="PRO_5044266326" description="Hexosyltransferase" evidence="11">
    <location>
        <begin position="27"/>
        <end position="414"/>
    </location>
</feature>
<evidence type="ECO:0000313" key="13">
    <source>
        <dbReference type="Proteomes" id="UP001515480"/>
    </source>
</evidence>
<dbReference type="InterPro" id="IPR002659">
    <property type="entry name" value="Glyco_trans_31"/>
</dbReference>
<keyword evidence="3 10" id="KW-0328">Glycosyltransferase</keyword>
<dbReference type="EMBL" id="JBGBPQ010000011">
    <property type="protein sequence ID" value="KAL1515669.1"/>
    <property type="molecule type" value="Genomic_DNA"/>
</dbReference>
<evidence type="ECO:0000256" key="11">
    <source>
        <dbReference type="SAM" id="SignalP"/>
    </source>
</evidence>
<gene>
    <name evidence="12" type="ORF">AB1Y20_002286</name>
</gene>
<organism evidence="12 13">
    <name type="scientific">Prymnesium parvum</name>
    <name type="common">Toxic golden alga</name>
    <dbReference type="NCBI Taxonomy" id="97485"/>
    <lineage>
        <taxon>Eukaryota</taxon>
        <taxon>Haptista</taxon>
        <taxon>Haptophyta</taxon>
        <taxon>Prymnesiophyceae</taxon>
        <taxon>Prymnesiales</taxon>
        <taxon>Prymnesiaceae</taxon>
        <taxon>Prymnesium</taxon>
    </lineage>
</organism>
<dbReference type="AlphaFoldDB" id="A0AB34J8P1"/>
<dbReference type="GO" id="GO:0016758">
    <property type="term" value="F:hexosyltransferase activity"/>
    <property type="evidence" value="ECO:0007669"/>
    <property type="project" value="InterPro"/>
</dbReference>
<keyword evidence="11" id="KW-0732">Signal</keyword>
<evidence type="ECO:0000256" key="8">
    <source>
        <dbReference type="ARBA" id="ARBA00023034"/>
    </source>
</evidence>
<evidence type="ECO:0000256" key="3">
    <source>
        <dbReference type="ARBA" id="ARBA00022676"/>
    </source>
</evidence>
<evidence type="ECO:0000256" key="10">
    <source>
        <dbReference type="RuleBase" id="RU363063"/>
    </source>
</evidence>
<keyword evidence="7" id="KW-1133">Transmembrane helix</keyword>
<keyword evidence="9" id="KW-0472">Membrane</keyword>
<sequence length="414" mass="47278">MRCAAAVYALATSALLLVESRRTTLAATDDETEPLPMPLQDSIDERPRKSSRIWWEPPRSSYAQLEAPCQTSQVKKLVIGIITAPNNFNRRAWIRQHLRVSEASCRNIEVLFVLGSRHRMTRAQQVAIRYEMKMHDDIVFVAARDWVPHAVAEKSLAWWQFAARMYESEWYCKTDDDSLMYLPRIERDLEMMAAMGRSHYYYGVMTWRTWIPKHTEPDAGCGDRGDDGPSLSGASPTLRKLLEERASPECSHALGPYPFADGSLQIISADLLHSFASTELTMNFSRSHLSRENPPFWTHEDAGIGYLMFHEAVMQKLPLTYVVLSAWRHNKFWINWFPRHRPSIPDGHVVNTHKVVTSMMAQIAMDAYHNTTYAADPIICGDCEAKWGWTGCHDSAYGRVPIERFACCNKALGH</sequence>
<evidence type="ECO:0000256" key="2">
    <source>
        <dbReference type="ARBA" id="ARBA00008661"/>
    </source>
</evidence>
<keyword evidence="6" id="KW-0735">Signal-anchor</keyword>
<name>A0AB34J8P1_PRYPA</name>
<dbReference type="PANTHER" id="PTHR11214">
    <property type="entry name" value="BETA-1,3-N-ACETYLGLUCOSAMINYLTRANSFERASE"/>
    <property type="match status" value="1"/>
</dbReference>
<comment type="subcellular location">
    <subcellularLocation>
        <location evidence="1 10">Golgi apparatus membrane</location>
        <topology evidence="1 10">Single-pass type II membrane protein</topology>
    </subcellularLocation>
</comment>
<keyword evidence="8 10" id="KW-0333">Golgi apparatus</keyword>
<comment type="similarity">
    <text evidence="2 10">Belongs to the glycosyltransferase 31 family.</text>
</comment>
<dbReference type="GO" id="GO:0000139">
    <property type="term" value="C:Golgi membrane"/>
    <property type="evidence" value="ECO:0007669"/>
    <property type="project" value="UniProtKB-SubCell"/>
</dbReference>
<evidence type="ECO:0000256" key="1">
    <source>
        <dbReference type="ARBA" id="ARBA00004323"/>
    </source>
</evidence>
<feature type="signal peptide" evidence="11">
    <location>
        <begin position="1"/>
        <end position="26"/>
    </location>
</feature>
<keyword evidence="4" id="KW-0808">Transferase</keyword>
<dbReference type="EC" id="2.4.1.-" evidence="10"/>
<keyword evidence="13" id="KW-1185">Reference proteome</keyword>
<evidence type="ECO:0000256" key="7">
    <source>
        <dbReference type="ARBA" id="ARBA00022989"/>
    </source>
</evidence>
<dbReference type="Gene3D" id="3.90.550.50">
    <property type="match status" value="1"/>
</dbReference>
<evidence type="ECO:0000313" key="12">
    <source>
        <dbReference type="EMBL" id="KAL1515669.1"/>
    </source>
</evidence>
<comment type="caution">
    <text evidence="12">The sequence shown here is derived from an EMBL/GenBank/DDBJ whole genome shotgun (WGS) entry which is preliminary data.</text>
</comment>
<evidence type="ECO:0000256" key="5">
    <source>
        <dbReference type="ARBA" id="ARBA00022692"/>
    </source>
</evidence>
<evidence type="ECO:0000256" key="4">
    <source>
        <dbReference type="ARBA" id="ARBA00022679"/>
    </source>
</evidence>
<dbReference type="PANTHER" id="PTHR11214:SF3">
    <property type="entry name" value="BETA-1,3-GALACTOSYLTRANSFERASE 6"/>
    <property type="match status" value="1"/>
</dbReference>
<evidence type="ECO:0000256" key="9">
    <source>
        <dbReference type="ARBA" id="ARBA00023136"/>
    </source>
</evidence>
<dbReference type="Proteomes" id="UP001515480">
    <property type="component" value="Unassembled WGS sequence"/>
</dbReference>
<protein>
    <recommendedName>
        <fullName evidence="10">Hexosyltransferase</fullName>
        <ecNumber evidence="10">2.4.1.-</ecNumber>
    </recommendedName>
</protein>
<proteinExistence type="inferred from homology"/>
<evidence type="ECO:0000256" key="6">
    <source>
        <dbReference type="ARBA" id="ARBA00022968"/>
    </source>
</evidence>
<accession>A0AB34J8P1</accession>
<keyword evidence="5" id="KW-0812">Transmembrane</keyword>
<reference evidence="12 13" key="1">
    <citation type="journal article" date="2024" name="Science">
        <title>Giant polyketide synthase enzymes in the biosynthesis of giant marine polyether toxins.</title>
        <authorList>
            <person name="Fallon T.R."/>
            <person name="Shende V.V."/>
            <person name="Wierzbicki I.H."/>
            <person name="Pendleton A.L."/>
            <person name="Watervoot N.F."/>
            <person name="Auber R.P."/>
            <person name="Gonzalez D.J."/>
            <person name="Wisecaver J.H."/>
            <person name="Moore B.S."/>
        </authorList>
    </citation>
    <scope>NUCLEOTIDE SEQUENCE [LARGE SCALE GENOMIC DNA]</scope>
    <source>
        <strain evidence="12 13">12B1</strain>
    </source>
</reference>
<dbReference type="Pfam" id="PF01762">
    <property type="entry name" value="Galactosyl_T"/>
    <property type="match status" value="1"/>
</dbReference>